<comment type="caution">
    <text evidence="11">The sequence shown here is derived from an EMBL/GenBank/DDBJ whole genome shotgun (WGS) entry which is preliminary data.</text>
</comment>
<dbReference type="Gene3D" id="3.30.559.10">
    <property type="entry name" value="Chloramphenicol acetyltransferase-like domain"/>
    <property type="match status" value="1"/>
</dbReference>
<dbReference type="InterPro" id="IPR023213">
    <property type="entry name" value="CAT-like_dom_sf"/>
</dbReference>
<comment type="function">
    <text evidence="1 9">This enzyme is an effector of chloramphenicol resistance in bacteria.</text>
</comment>
<keyword evidence="12" id="KW-1185">Reference proteome</keyword>
<evidence type="ECO:0000256" key="5">
    <source>
        <dbReference type="ARBA" id="ARBA00020291"/>
    </source>
</evidence>
<organism evidence="11 12">
    <name type="scientific">Rossellomorea pakistanensis</name>
    <dbReference type="NCBI Taxonomy" id="992288"/>
    <lineage>
        <taxon>Bacteria</taxon>
        <taxon>Bacillati</taxon>
        <taxon>Bacillota</taxon>
        <taxon>Bacilli</taxon>
        <taxon>Bacillales</taxon>
        <taxon>Bacillaceae</taxon>
        <taxon>Rossellomorea</taxon>
    </lineage>
</organism>
<evidence type="ECO:0000256" key="3">
    <source>
        <dbReference type="ARBA" id="ARBA00011233"/>
    </source>
</evidence>
<comment type="catalytic activity">
    <reaction evidence="9">
        <text>chloramphenicol + acetyl-CoA = chloramphenicol 3-acetate + CoA</text>
        <dbReference type="Rhea" id="RHEA:18421"/>
        <dbReference type="ChEBI" id="CHEBI:16730"/>
        <dbReference type="ChEBI" id="CHEBI:17698"/>
        <dbReference type="ChEBI" id="CHEBI:57287"/>
        <dbReference type="ChEBI" id="CHEBI:57288"/>
        <dbReference type="EC" id="2.3.1.28"/>
    </reaction>
</comment>
<gene>
    <name evidence="11" type="ORF">JOC86_004708</name>
</gene>
<sequence>MKFNLIELNNWNRKPYFEHYLNQVTCTFSITANIDITALLETLRDRDIKLYPAFIYLVTRTVNSQIEFRTCFNEEGKLGYWEAMTPSFTIFHKDDQTFSNIWTEFSNDFHLFYENYQEDMKQYGDVKGFFTKDNEPKNTFPISSIPWVHFTGFNLNIYNDGNYLLPIITGGKYFKQAGQTLLPISLQVHHAVCDGYHASNFINGVQSLADNYEDWLTNPI</sequence>
<protein>
    <recommendedName>
        <fullName evidence="5 9">Chloramphenicol acetyltransferase</fullName>
        <ecNumber evidence="4 9">2.3.1.28</ecNumber>
    </recommendedName>
</protein>
<dbReference type="PANTHER" id="PTHR38474:SF2">
    <property type="entry name" value="CHLORAMPHENICOL ACETYLTRANSFERASE"/>
    <property type="match status" value="1"/>
</dbReference>
<accession>A0ABS2NJT8</accession>
<evidence type="ECO:0000313" key="11">
    <source>
        <dbReference type="EMBL" id="MBM7588133.1"/>
    </source>
</evidence>
<dbReference type="Pfam" id="PF00302">
    <property type="entry name" value="CAT"/>
    <property type="match status" value="1"/>
</dbReference>
<dbReference type="SUPFAM" id="SSF52777">
    <property type="entry name" value="CoA-dependent acyltransferases"/>
    <property type="match status" value="1"/>
</dbReference>
<dbReference type="NCBIfam" id="NF000491">
    <property type="entry name" value="chloram_CatA"/>
    <property type="match status" value="1"/>
</dbReference>
<keyword evidence="6 9" id="KW-0808">Transferase</keyword>
<keyword evidence="8 9" id="KW-0012">Acyltransferase</keyword>
<reference evidence="11 12" key="1">
    <citation type="submission" date="2021-01" db="EMBL/GenBank/DDBJ databases">
        <title>Genomic Encyclopedia of Type Strains, Phase IV (KMG-IV): sequencing the most valuable type-strain genomes for metagenomic binning, comparative biology and taxonomic classification.</title>
        <authorList>
            <person name="Goeker M."/>
        </authorList>
    </citation>
    <scope>NUCLEOTIDE SEQUENCE [LARGE SCALE GENOMIC DNA]</scope>
    <source>
        <strain evidence="11 12">DSM 24834</strain>
    </source>
</reference>
<proteinExistence type="inferred from homology"/>
<dbReference type="EC" id="2.3.1.28" evidence="4 9"/>
<dbReference type="Proteomes" id="UP001646157">
    <property type="component" value="Unassembled WGS sequence"/>
</dbReference>
<evidence type="ECO:0000256" key="4">
    <source>
        <dbReference type="ARBA" id="ARBA00013235"/>
    </source>
</evidence>
<dbReference type="RefSeq" id="WP_205175584.1">
    <property type="nucleotide sequence ID" value="NZ_JAFBDZ010000007.1"/>
</dbReference>
<dbReference type="InterPro" id="IPR018372">
    <property type="entry name" value="Chloramphenicol_AcTrfase_AS"/>
</dbReference>
<comment type="similarity">
    <text evidence="2 10">Belongs to the chloramphenicol acetyltransferase family.</text>
</comment>
<dbReference type="PIRSF" id="PIRSF000440">
    <property type="entry name" value="CAT"/>
    <property type="match status" value="1"/>
</dbReference>
<comment type="subunit">
    <text evidence="3">Homotrimer.</text>
</comment>
<dbReference type="GO" id="GO:0008811">
    <property type="term" value="F:chloramphenicol O-acetyltransferase activity"/>
    <property type="evidence" value="ECO:0007669"/>
    <property type="project" value="UniProtKB-EC"/>
</dbReference>
<evidence type="ECO:0000256" key="6">
    <source>
        <dbReference type="ARBA" id="ARBA00022679"/>
    </source>
</evidence>
<name>A0ABS2NJT8_9BACI</name>
<evidence type="ECO:0000256" key="10">
    <source>
        <dbReference type="RuleBase" id="RU004156"/>
    </source>
</evidence>
<dbReference type="InterPro" id="IPR001707">
    <property type="entry name" value="Cmp_AcTrfase"/>
</dbReference>
<evidence type="ECO:0000256" key="7">
    <source>
        <dbReference type="ARBA" id="ARBA00023251"/>
    </source>
</evidence>
<evidence type="ECO:0000256" key="1">
    <source>
        <dbReference type="ARBA" id="ARBA00002150"/>
    </source>
</evidence>
<dbReference type="SMART" id="SM01059">
    <property type="entry name" value="CAT"/>
    <property type="match status" value="1"/>
</dbReference>
<dbReference type="PROSITE" id="PS00100">
    <property type="entry name" value="CAT"/>
    <property type="match status" value="1"/>
</dbReference>
<evidence type="ECO:0000256" key="9">
    <source>
        <dbReference type="RuleBase" id="RU000503"/>
    </source>
</evidence>
<dbReference type="PANTHER" id="PTHR38474">
    <property type="entry name" value="SLR0299 PROTEIN"/>
    <property type="match status" value="1"/>
</dbReference>
<dbReference type="EMBL" id="JAFBDZ010000007">
    <property type="protein sequence ID" value="MBM7588133.1"/>
    <property type="molecule type" value="Genomic_DNA"/>
</dbReference>
<evidence type="ECO:0000313" key="12">
    <source>
        <dbReference type="Proteomes" id="UP001646157"/>
    </source>
</evidence>
<evidence type="ECO:0000256" key="8">
    <source>
        <dbReference type="ARBA" id="ARBA00023315"/>
    </source>
</evidence>
<keyword evidence="7 9" id="KW-0046">Antibiotic resistance</keyword>
<evidence type="ECO:0000256" key="2">
    <source>
        <dbReference type="ARBA" id="ARBA00010571"/>
    </source>
</evidence>